<comment type="caution">
    <text evidence="3">The sequence shown here is derived from an EMBL/GenBank/DDBJ whole genome shotgun (WGS) entry which is preliminary data.</text>
</comment>
<feature type="non-terminal residue" evidence="3">
    <location>
        <position position="1"/>
    </location>
</feature>
<evidence type="ECO:0000256" key="1">
    <source>
        <dbReference type="ARBA" id="ARBA00022737"/>
    </source>
</evidence>
<dbReference type="SUPFAM" id="SSF52540">
    <property type="entry name" value="P-loop containing nucleoside triphosphate hydrolases"/>
    <property type="match status" value="1"/>
</dbReference>
<reference evidence="3 4" key="1">
    <citation type="submission" date="2016-05" db="EMBL/GenBank/DDBJ databases">
        <title>Single-cell genome of chain-forming Candidatus Thiomargarita nelsonii and comparison to other large sulfur-oxidizing bacteria.</title>
        <authorList>
            <person name="Winkel M."/>
            <person name="Salman V."/>
            <person name="Woyke T."/>
            <person name="Schulz-Vogt H."/>
            <person name="Richter M."/>
            <person name="Flood B."/>
            <person name="Bailey J."/>
            <person name="Amann R."/>
            <person name="Mussmann M."/>
        </authorList>
    </citation>
    <scope>NUCLEOTIDE SEQUENCE [LARGE SCALE GENOMIC DNA]</scope>
    <source>
        <strain evidence="3 4">THI036</strain>
    </source>
</reference>
<evidence type="ECO:0000259" key="2">
    <source>
        <dbReference type="Pfam" id="PF05729"/>
    </source>
</evidence>
<keyword evidence="1" id="KW-0677">Repeat</keyword>
<protein>
    <submittedName>
        <fullName evidence="3">TPR repeat-containing protein</fullName>
    </submittedName>
</protein>
<evidence type="ECO:0000313" key="4">
    <source>
        <dbReference type="Proteomes" id="UP000076962"/>
    </source>
</evidence>
<dbReference type="Gene3D" id="3.40.50.300">
    <property type="entry name" value="P-loop containing nucleotide triphosphate hydrolases"/>
    <property type="match status" value="1"/>
</dbReference>
<gene>
    <name evidence="3" type="ORF">THIOM_001245</name>
</gene>
<evidence type="ECO:0000313" key="3">
    <source>
        <dbReference type="EMBL" id="OAD22933.1"/>
    </source>
</evidence>
<dbReference type="InterPro" id="IPR027417">
    <property type="entry name" value="P-loop_NTPase"/>
</dbReference>
<feature type="non-terminal residue" evidence="3">
    <location>
        <position position="396"/>
    </location>
</feature>
<dbReference type="EMBL" id="LUTY01000652">
    <property type="protein sequence ID" value="OAD22933.1"/>
    <property type="molecule type" value="Genomic_DNA"/>
</dbReference>
<dbReference type="AlphaFoldDB" id="A0A176S4D6"/>
<keyword evidence="4" id="KW-1185">Reference proteome</keyword>
<dbReference type="Pfam" id="PF05729">
    <property type="entry name" value="NACHT"/>
    <property type="match status" value="1"/>
</dbReference>
<sequence>GLATPICFQQIDNCQPYFLGLLGEYYGSTILPDQRKTSCADYPWIDSGSSAKTGFFHAIRQYLFGREKQQQNYLDRSITELEMTYALFKVGQNHTEEQRQALAEKALFYFRSPNYADTLPENERQPYIETDAAKRAKQQKLKERLRAHGCQITEYQQPNDLKALVLEPLWAKISEEFPDTPTPQERADFEHEAFAASRQRVYIKRQTDFDRLSQHAQSDDAPLIIVSESGSGKTALLANWAAEYRENHADELVFWHFCGSSPESTDPMGLIRRIMLNLKSHFKMTEEIPGTASAMIAEFGLWLTKAPGRVILIIDGFNPLEETPITRGWLHYIPTKTRLFLSIISANDERLSADWQRHKLPLLTEKSARENLVTEYLKQYGKTLAAKPMQTLLAHP</sequence>
<proteinExistence type="predicted"/>
<feature type="domain" description="NACHT" evidence="2">
    <location>
        <begin position="223"/>
        <end position="326"/>
    </location>
</feature>
<dbReference type="PANTHER" id="PTHR19860:SF40">
    <property type="entry name" value="WD40 REPEAT-CONTAINING PROTEIN"/>
    <property type="match status" value="1"/>
</dbReference>
<name>A0A176S4D6_9GAMM</name>
<accession>A0A176S4D6</accession>
<dbReference type="GO" id="GO:0080008">
    <property type="term" value="C:Cul4-RING E3 ubiquitin ligase complex"/>
    <property type="evidence" value="ECO:0007669"/>
    <property type="project" value="TreeGrafter"/>
</dbReference>
<dbReference type="InterPro" id="IPR007111">
    <property type="entry name" value="NACHT_NTPase"/>
</dbReference>
<dbReference type="InterPro" id="IPR051191">
    <property type="entry name" value="DCAF12"/>
</dbReference>
<dbReference type="PANTHER" id="PTHR19860">
    <property type="entry name" value="DDB1- AND CUL4-ASSOCIATED FACTOR 12-RELATED"/>
    <property type="match status" value="1"/>
</dbReference>
<dbReference type="Proteomes" id="UP000076962">
    <property type="component" value="Unassembled WGS sequence"/>
</dbReference>
<organism evidence="3 4">
    <name type="scientific">Candidatus Thiomargarita nelsonii</name>
    <dbReference type="NCBI Taxonomy" id="1003181"/>
    <lineage>
        <taxon>Bacteria</taxon>
        <taxon>Pseudomonadati</taxon>
        <taxon>Pseudomonadota</taxon>
        <taxon>Gammaproteobacteria</taxon>
        <taxon>Thiotrichales</taxon>
        <taxon>Thiotrichaceae</taxon>
        <taxon>Thiomargarita</taxon>
    </lineage>
</organism>